<protein>
    <submittedName>
        <fullName evidence="2">Uncharacterized protein</fullName>
    </submittedName>
</protein>
<dbReference type="RefSeq" id="XP_040641503.1">
    <property type="nucleotide sequence ID" value="XM_040783887.1"/>
</dbReference>
<dbReference type="EMBL" id="KK088415">
    <property type="protein sequence ID" value="EYE97815.1"/>
    <property type="molecule type" value="Genomic_DNA"/>
</dbReference>
<dbReference type="AlphaFoldDB" id="A0A017SNG1"/>
<evidence type="ECO:0000256" key="1">
    <source>
        <dbReference type="SAM" id="MobiDB-lite"/>
    </source>
</evidence>
<sequence length="840" mass="94224">MAAHGVTQIRASTTGLPTGEEVQEYEKILRISDEIFSGTHPKLKVPHQFVRKTTSRNPAYPSSIQAQVVKTGGLGGSPTERSSQATPSAAPASTTVDGTSDVITTTPSKNRTVPKSTSEIDPIFLTKSDDLVRAELQLQRQRVERVLRDQLEQKRLESRQKAAVQDAKPDFDVSGVLNQALELVKPASVNDISASNVVGAPSDSFDENSFYSSRAPDSPQQGEPSSAATAPHTGDLPTKIPVENYSDELQRLEALNRTGLDQEMRDAYPVADKRDPYRHRQPHDAPVDLTGNKYHQLPQADDAMEEPDYSPPAPGVPPMDRAEVREYQPEYITHDARRRVDNRAGAGGYYNTMSPRDDVRVVRNHITSPAAPQPSRVSPLAVAKVPSAPQAKDIRTRYEAERVHPTQGLDRASPDAPAAQHPIPRKRRRLQEDKGRARQVPYNKKPAAVDTSDPYIKEEPVSPPPFADALPAYQGRPAQPVYIDIASPRYTPVVERREPPIREPVYEADPYHEAPMSRAASRLSSRRPMRDEPDLRRVASLQNARQPEYAREYVEQQPSPRAVRAASYAVVERPPPERATRYYDEPVPAYSRRFIPAEGSPSSPQFREAYYEEEPVPARIMAPPRRVVVDEHGNQYYEAAPAVQYVSSAGRIPRNDVYDDDVPVRQASVRQASMRATSVIEDPYGGRKYVQEMPPPPSTYRRVTDYARPAPAERRPYATPLEGEPFPRSSSVQVGEYARRPAYMDDPGLPRERLMRVPSVRPQTARYDEPREVISRVASVRPGSVYMDEDPQRPREYVERPVYVSRPPPMREDQGYYEGEPERVMMEGGRNVVQRAPPRY</sequence>
<feature type="compositionally biased region" description="Low complexity" evidence="1">
    <location>
        <begin position="514"/>
        <end position="523"/>
    </location>
</feature>
<dbReference type="GeneID" id="63699011"/>
<feature type="region of interest" description="Disordered" evidence="1">
    <location>
        <begin position="270"/>
        <end position="292"/>
    </location>
</feature>
<dbReference type="OrthoDB" id="5333304at2759"/>
<proteinExistence type="predicted"/>
<feature type="region of interest" description="Disordered" evidence="1">
    <location>
        <begin position="784"/>
        <end position="821"/>
    </location>
</feature>
<accession>A0A017SNG1</accession>
<feature type="region of interest" description="Disordered" evidence="1">
    <location>
        <begin position="368"/>
        <end position="463"/>
    </location>
</feature>
<evidence type="ECO:0000313" key="2">
    <source>
        <dbReference type="EMBL" id="EYE97815.1"/>
    </source>
</evidence>
<name>A0A017SNG1_ASPRC</name>
<gene>
    <name evidence="2" type="ORF">EURHEDRAFT_450579</name>
</gene>
<keyword evidence="3" id="KW-1185">Reference proteome</keyword>
<reference evidence="3" key="1">
    <citation type="journal article" date="2014" name="Nat. Commun.">
        <title>Genomic adaptations of the halophilic Dead Sea filamentous fungus Eurotium rubrum.</title>
        <authorList>
            <person name="Kis-Papo T."/>
            <person name="Weig A.R."/>
            <person name="Riley R."/>
            <person name="Persoh D."/>
            <person name="Salamov A."/>
            <person name="Sun H."/>
            <person name="Lipzen A."/>
            <person name="Wasser S.P."/>
            <person name="Rambold G."/>
            <person name="Grigoriev I.V."/>
            <person name="Nevo E."/>
        </authorList>
    </citation>
    <scope>NUCLEOTIDE SEQUENCE [LARGE SCALE GENOMIC DNA]</scope>
    <source>
        <strain evidence="3">CBS 135680</strain>
    </source>
</reference>
<evidence type="ECO:0000313" key="3">
    <source>
        <dbReference type="Proteomes" id="UP000019804"/>
    </source>
</evidence>
<feature type="compositionally biased region" description="Low complexity" evidence="1">
    <location>
        <begin position="82"/>
        <end position="95"/>
    </location>
</feature>
<feature type="compositionally biased region" description="Polar residues" evidence="1">
    <location>
        <begin position="218"/>
        <end position="228"/>
    </location>
</feature>
<feature type="compositionally biased region" description="Basic and acidic residues" evidence="1">
    <location>
        <begin position="809"/>
        <end position="821"/>
    </location>
</feature>
<dbReference type="Proteomes" id="UP000019804">
    <property type="component" value="Unassembled WGS sequence"/>
</dbReference>
<feature type="region of interest" description="Disordered" evidence="1">
    <location>
        <begin position="507"/>
        <end position="530"/>
    </location>
</feature>
<feature type="region of interest" description="Disordered" evidence="1">
    <location>
        <begin position="200"/>
        <end position="243"/>
    </location>
</feature>
<feature type="compositionally biased region" description="Basic and acidic residues" evidence="1">
    <location>
        <begin position="392"/>
        <end position="404"/>
    </location>
</feature>
<feature type="compositionally biased region" description="Basic and acidic residues" evidence="1">
    <location>
        <begin position="790"/>
        <end position="799"/>
    </location>
</feature>
<feature type="region of interest" description="Disordered" evidence="1">
    <location>
        <begin position="70"/>
        <end position="99"/>
    </location>
</feature>
<dbReference type="HOGENOM" id="CLU_013199_0_0_1"/>
<organism evidence="2 3">
    <name type="scientific">Aspergillus ruber (strain CBS 135680)</name>
    <dbReference type="NCBI Taxonomy" id="1388766"/>
    <lineage>
        <taxon>Eukaryota</taxon>
        <taxon>Fungi</taxon>
        <taxon>Dikarya</taxon>
        <taxon>Ascomycota</taxon>
        <taxon>Pezizomycotina</taxon>
        <taxon>Eurotiomycetes</taxon>
        <taxon>Eurotiomycetidae</taxon>
        <taxon>Eurotiales</taxon>
        <taxon>Aspergillaceae</taxon>
        <taxon>Aspergillus</taxon>
        <taxon>Aspergillus subgen. Aspergillus</taxon>
    </lineage>
</organism>